<dbReference type="EMBL" id="CP000698">
    <property type="protein sequence ID" value="ABQ24420.1"/>
    <property type="molecule type" value="Genomic_DNA"/>
</dbReference>
<keyword evidence="8" id="KW-1133">Transmembrane helix</keyword>
<keyword evidence="7" id="KW-0653">Protein transport</keyword>
<feature type="compositionally biased region" description="Low complexity" evidence="10">
    <location>
        <begin position="48"/>
        <end position="60"/>
    </location>
</feature>
<evidence type="ECO:0000256" key="1">
    <source>
        <dbReference type="ARBA" id="ARBA00004383"/>
    </source>
</evidence>
<feature type="compositionally biased region" description="Low complexity" evidence="10">
    <location>
        <begin position="76"/>
        <end position="94"/>
    </location>
</feature>
<evidence type="ECO:0000313" key="14">
    <source>
        <dbReference type="Proteomes" id="UP000006695"/>
    </source>
</evidence>
<feature type="region of interest" description="Disordered" evidence="10">
    <location>
        <begin position="46"/>
        <end position="105"/>
    </location>
</feature>
<feature type="region of interest" description="Disordered" evidence="10">
    <location>
        <begin position="129"/>
        <end position="154"/>
    </location>
</feature>
<feature type="chain" id="PRO_5002683420" evidence="11">
    <location>
        <begin position="28"/>
        <end position="245"/>
    </location>
</feature>
<evidence type="ECO:0000256" key="11">
    <source>
        <dbReference type="SAM" id="SignalP"/>
    </source>
</evidence>
<dbReference type="PROSITE" id="PS52015">
    <property type="entry name" value="TONB_CTD"/>
    <property type="match status" value="1"/>
</dbReference>
<evidence type="ECO:0000256" key="9">
    <source>
        <dbReference type="ARBA" id="ARBA00023136"/>
    </source>
</evidence>
<evidence type="ECO:0000256" key="3">
    <source>
        <dbReference type="ARBA" id="ARBA00022448"/>
    </source>
</evidence>
<gene>
    <name evidence="13" type="ordered locus">Gura_0204</name>
</gene>
<keyword evidence="14" id="KW-1185">Reference proteome</keyword>
<evidence type="ECO:0000256" key="2">
    <source>
        <dbReference type="ARBA" id="ARBA00006555"/>
    </source>
</evidence>
<dbReference type="Proteomes" id="UP000006695">
    <property type="component" value="Chromosome"/>
</dbReference>
<dbReference type="AlphaFoldDB" id="A5GDC1"/>
<keyword evidence="4" id="KW-1003">Cell membrane</keyword>
<evidence type="ECO:0000259" key="12">
    <source>
        <dbReference type="PROSITE" id="PS52015"/>
    </source>
</evidence>
<evidence type="ECO:0000256" key="5">
    <source>
        <dbReference type="ARBA" id="ARBA00022519"/>
    </source>
</evidence>
<protein>
    <submittedName>
        <fullName evidence="13">Cell division and transport-associated protein TolA</fullName>
    </submittedName>
</protein>
<proteinExistence type="inferred from homology"/>
<name>A5GDC1_GEOUR</name>
<keyword evidence="11" id="KW-0732">Signal</keyword>
<dbReference type="STRING" id="351605.Gura_0204"/>
<dbReference type="InterPro" id="IPR051045">
    <property type="entry name" value="TonB-dependent_transducer"/>
</dbReference>
<dbReference type="HOGENOM" id="CLU_1076706_0_0_7"/>
<dbReference type="GO" id="GO:0005886">
    <property type="term" value="C:plasma membrane"/>
    <property type="evidence" value="ECO:0007669"/>
    <property type="project" value="UniProtKB-SubCell"/>
</dbReference>
<evidence type="ECO:0000313" key="13">
    <source>
        <dbReference type="EMBL" id="ABQ24420.1"/>
    </source>
</evidence>
<dbReference type="InterPro" id="IPR006260">
    <property type="entry name" value="TonB/TolA_C"/>
</dbReference>
<dbReference type="InterPro" id="IPR037682">
    <property type="entry name" value="TonB_C"/>
</dbReference>
<keyword evidence="13" id="KW-0132">Cell division</keyword>
<keyword evidence="6" id="KW-0812">Transmembrane</keyword>
<evidence type="ECO:0000256" key="10">
    <source>
        <dbReference type="SAM" id="MobiDB-lite"/>
    </source>
</evidence>
<dbReference type="PANTHER" id="PTHR33446">
    <property type="entry name" value="PROTEIN TONB-RELATED"/>
    <property type="match status" value="1"/>
</dbReference>
<evidence type="ECO:0000256" key="4">
    <source>
        <dbReference type="ARBA" id="ARBA00022475"/>
    </source>
</evidence>
<feature type="domain" description="TonB C-terminal" evidence="12">
    <location>
        <begin position="153"/>
        <end position="245"/>
    </location>
</feature>
<dbReference type="GO" id="GO:0055085">
    <property type="term" value="P:transmembrane transport"/>
    <property type="evidence" value="ECO:0007669"/>
    <property type="project" value="InterPro"/>
</dbReference>
<organism evidence="13 14">
    <name type="scientific">Geotalea uraniireducens (strain Rf4)</name>
    <name type="common">Geobacter uraniireducens</name>
    <dbReference type="NCBI Taxonomy" id="351605"/>
    <lineage>
        <taxon>Bacteria</taxon>
        <taxon>Pseudomonadati</taxon>
        <taxon>Thermodesulfobacteriota</taxon>
        <taxon>Desulfuromonadia</taxon>
        <taxon>Geobacterales</taxon>
        <taxon>Geobacteraceae</taxon>
        <taxon>Geotalea</taxon>
    </lineage>
</organism>
<keyword evidence="5" id="KW-0997">Cell inner membrane</keyword>
<feature type="signal peptide" evidence="11">
    <location>
        <begin position="1"/>
        <end position="27"/>
    </location>
</feature>
<dbReference type="Pfam" id="PF13103">
    <property type="entry name" value="TonB_2"/>
    <property type="match status" value="1"/>
</dbReference>
<reference evidence="13 14" key="1">
    <citation type="submission" date="2007-05" db="EMBL/GenBank/DDBJ databases">
        <title>Complete sequence of Geobacter uraniireducens Rf4.</title>
        <authorList>
            <consortium name="US DOE Joint Genome Institute"/>
            <person name="Copeland A."/>
            <person name="Lucas S."/>
            <person name="Lapidus A."/>
            <person name="Barry K."/>
            <person name="Detter J.C."/>
            <person name="Glavina del Rio T."/>
            <person name="Hammon N."/>
            <person name="Israni S."/>
            <person name="Dalin E."/>
            <person name="Tice H."/>
            <person name="Pitluck S."/>
            <person name="Chertkov O."/>
            <person name="Brettin T."/>
            <person name="Bruce D."/>
            <person name="Han C."/>
            <person name="Schmutz J."/>
            <person name="Larimer F."/>
            <person name="Land M."/>
            <person name="Hauser L."/>
            <person name="Kyrpides N."/>
            <person name="Mikhailova N."/>
            <person name="Shelobolina E."/>
            <person name="Aklujkar M."/>
            <person name="Lovley D."/>
            <person name="Richardson P."/>
        </authorList>
    </citation>
    <scope>NUCLEOTIDE SEQUENCE [LARGE SCALE GENOMIC DNA]</scope>
    <source>
        <strain evidence="13 14">Rf4</strain>
    </source>
</reference>
<comment type="similarity">
    <text evidence="2">Belongs to the TonB family.</text>
</comment>
<evidence type="ECO:0000256" key="7">
    <source>
        <dbReference type="ARBA" id="ARBA00022927"/>
    </source>
</evidence>
<dbReference type="KEGG" id="gur:Gura_0204"/>
<dbReference type="GO" id="GO:0051301">
    <property type="term" value="P:cell division"/>
    <property type="evidence" value="ECO:0007669"/>
    <property type="project" value="UniProtKB-KW"/>
</dbReference>
<keyword evidence="9" id="KW-0472">Membrane</keyword>
<dbReference type="NCBIfam" id="TIGR01352">
    <property type="entry name" value="tonB_Cterm"/>
    <property type="match status" value="1"/>
</dbReference>
<dbReference type="SUPFAM" id="SSF74653">
    <property type="entry name" value="TolA/TonB C-terminal domain"/>
    <property type="match status" value="1"/>
</dbReference>
<evidence type="ECO:0000256" key="8">
    <source>
        <dbReference type="ARBA" id="ARBA00022989"/>
    </source>
</evidence>
<keyword evidence="13" id="KW-0131">Cell cycle</keyword>
<comment type="subcellular location">
    <subcellularLocation>
        <location evidence="1">Cell inner membrane</location>
        <topology evidence="1">Single-pass membrane protein</topology>
        <orientation evidence="1">Periplasmic side</orientation>
    </subcellularLocation>
</comment>
<evidence type="ECO:0000256" key="6">
    <source>
        <dbReference type="ARBA" id="ARBA00022692"/>
    </source>
</evidence>
<accession>A5GDC1</accession>
<keyword evidence="3" id="KW-0813">Transport</keyword>
<dbReference type="Gene3D" id="3.30.1150.10">
    <property type="match status" value="1"/>
</dbReference>
<dbReference type="GO" id="GO:0015031">
    <property type="term" value="P:protein transport"/>
    <property type="evidence" value="ECO:0007669"/>
    <property type="project" value="UniProtKB-KW"/>
</dbReference>
<sequence>MFICSFLLHAALFFLVMQLNILSGVQADNPPVYYVDVVNLPVASPRSGSPAGNATGATAPVAPPTPKPQAEEMKLPAKPTPTSRPKSTTATPASGAKPDHQESARDFEERLARLERENESRHAAAALDALRKKKTGSDKGQAGMPGATGKEAGSDYSSYIQSRLKDAFKTTIAFQSKTPEVRVRLTINRTGRIARQRIEYSSGDRLFEDAVLQAIAKAEKSFTPPPGGQDFEYGFVFKPQGVGKN</sequence>